<dbReference type="InterPro" id="IPR018511">
    <property type="entry name" value="Hemolysin-typ_Ca-bd_CS"/>
</dbReference>
<dbReference type="InterPro" id="IPR039448">
    <property type="entry name" value="Beta_helix"/>
</dbReference>
<feature type="domain" description="RapA2 cadherin-like" evidence="6">
    <location>
        <begin position="568"/>
        <end position="633"/>
    </location>
</feature>
<organism evidence="7 8">
    <name type="scientific">Kordiimonas lipolytica</name>
    <dbReference type="NCBI Taxonomy" id="1662421"/>
    <lineage>
        <taxon>Bacteria</taxon>
        <taxon>Pseudomonadati</taxon>
        <taxon>Pseudomonadota</taxon>
        <taxon>Alphaproteobacteria</taxon>
        <taxon>Kordiimonadales</taxon>
        <taxon>Kordiimonadaceae</taxon>
        <taxon>Kordiimonas</taxon>
    </lineage>
</organism>
<dbReference type="PANTHER" id="PTHR38340:SF1">
    <property type="entry name" value="S-LAYER PROTEIN"/>
    <property type="match status" value="1"/>
</dbReference>
<evidence type="ECO:0000259" key="6">
    <source>
        <dbReference type="Pfam" id="PF17803"/>
    </source>
</evidence>
<comment type="subcellular location">
    <subcellularLocation>
        <location evidence="2">Secreted</location>
    </subcellularLocation>
</comment>
<name>A0ABV8U8C6_9PROT</name>
<dbReference type="PROSITE" id="PS00330">
    <property type="entry name" value="HEMOLYSIN_CALCIUM"/>
    <property type="match status" value="1"/>
</dbReference>
<evidence type="ECO:0000256" key="2">
    <source>
        <dbReference type="ARBA" id="ARBA00004613"/>
    </source>
</evidence>
<evidence type="ECO:0000256" key="4">
    <source>
        <dbReference type="SAM" id="MobiDB-lite"/>
    </source>
</evidence>
<dbReference type="PRINTS" id="PR00313">
    <property type="entry name" value="CABNDNGRPT"/>
</dbReference>
<keyword evidence="3" id="KW-0964">Secreted</keyword>
<comment type="function">
    <text evidence="1">Converts beta-D-mannuronic acid (M) to alpha-L-guluronic acid (G), producing a polymer with gel-forming capacity, required for the formation of the cyst coat.</text>
</comment>
<dbReference type="InterPro" id="IPR050557">
    <property type="entry name" value="RTX_toxin/Mannuronan_C5-epim"/>
</dbReference>
<dbReference type="InterPro" id="IPR010221">
    <property type="entry name" value="VCBS_dom"/>
</dbReference>
<feature type="domain" description="RapA2 cadherin-like" evidence="6">
    <location>
        <begin position="441"/>
        <end position="504"/>
    </location>
</feature>
<dbReference type="Pfam" id="PF17803">
    <property type="entry name" value="Cadherin_4"/>
    <property type="match status" value="3"/>
</dbReference>
<evidence type="ECO:0000313" key="8">
    <source>
        <dbReference type="Proteomes" id="UP001595776"/>
    </source>
</evidence>
<dbReference type="Pfam" id="PF00353">
    <property type="entry name" value="HemolysinCabind"/>
    <property type="match status" value="3"/>
</dbReference>
<dbReference type="SMART" id="SM00710">
    <property type="entry name" value="PbH1"/>
    <property type="match status" value="6"/>
</dbReference>
<dbReference type="SUPFAM" id="SSF51126">
    <property type="entry name" value="Pectin lyase-like"/>
    <property type="match status" value="1"/>
</dbReference>
<dbReference type="SUPFAM" id="SSF51120">
    <property type="entry name" value="beta-Roll"/>
    <property type="match status" value="2"/>
</dbReference>
<dbReference type="InterPro" id="IPR001343">
    <property type="entry name" value="Hemolysn_Ca-bd"/>
</dbReference>
<dbReference type="Proteomes" id="UP001595776">
    <property type="component" value="Unassembled WGS sequence"/>
</dbReference>
<accession>A0ABV8U8C6</accession>
<dbReference type="InterPro" id="IPR013783">
    <property type="entry name" value="Ig-like_fold"/>
</dbReference>
<proteinExistence type="predicted"/>
<dbReference type="NCBIfam" id="TIGR01965">
    <property type="entry name" value="VCBS_repeat"/>
    <property type="match status" value="1"/>
</dbReference>
<evidence type="ECO:0000259" key="5">
    <source>
        <dbReference type="Pfam" id="PF13229"/>
    </source>
</evidence>
<dbReference type="InterPro" id="IPR006626">
    <property type="entry name" value="PbH1"/>
</dbReference>
<feature type="domain" description="Right handed beta helix" evidence="5">
    <location>
        <begin position="183"/>
        <end position="281"/>
    </location>
</feature>
<dbReference type="RefSeq" id="WP_068147732.1">
    <property type="nucleotide sequence ID" value="NZ_JBHSCR010000002.1"/>
</dbReference>
<evidence type="ECO:0000256" key="3">
    <source>
        <dbReference type="ARBA" id="ARBA00022525"/>
    </source>
</evidence>
<feature type="region of interest" description="Disordered" evidence="4">
    <location>
        <begin position="701"/>
        <end position="746"/>
    </location>
</feature>
<dbReference type="InterPro" id="IPR011049">
    <property type="entry name" value="Serralysin-like_metalloprot_C"/>
</dbReference>
<dbReference type="Gene3D" id="2.160.20.10">
    <property type="entry name" value="Single-stranded right-handed beta-helix, Pectin lyase-like"/>
    <property type="match status" value="1"/>
</dbReference>
<dbReference type="Pfam" id="PF13229">
    <property type="entry name" value="Beta_helix"/>
    <property type="match status" value="1"/>
</dbReference>
<dbReference type="InterPro" id="IPR012334">
    <property type="entry name" value="Pectin_lyas_fold"/>
</dbReference>
<protein>
    <submittedName>
        <fullName evidence="7">Beta strand repeat-containing protein</fullName>
    </submittedName>
</protein>
<reference evidence="8" key="1">
    <citation type="journal article" date="2019" name="Int. J. Syst. Evol. Microbiol.">
        <title>The Global Catalogue of Microorganisms (GCM) 10K type strain sequencing project: providing services to taxonomists for standard genome sequencing and annotation.</title>
        <authorList>
            <consortium name="The Broad Institute Genomics Platform"/>
            <consortium name="The Broad Institute Genome Sequencing Center for Infectious Disease"/>
            <person name="Wu L."/>
            <person name="Ma J."/>
        </authorList>
    </citation>
    <scope>NUCLEOTIDE SEQUENCE [LARGE SCALE GENOMIC DNA]</scope>
    <source>
        <strain evidence="8">CGMCC 1.15304</strain>
    </source>
</reference>
<feature type="domain" description="RapA2 cadherin-like" evidence="6">
    <location>
        <begin position="351"/>
        <end position="408"/>
    </location>
</feature>
<dbReference type="EMBL" id="JBHSCR010000002">
    <property type="protein sequence ID" value="MFC4346915.1"/>
    <property type="molecule type" value="Genomic_DNA"/>
</dbReference>
<dbReference type="Gene3D" id="2.150.10.10">
    <property type="entry name" value="Serralysin-like metalloprotease, C-terminal"/>
    <property type="match status" value="3"/>
</dbReference>
<dbReference type="InterPro" id="IPR011050">
    <property type="entry name" value="Pectin_lyase_fold/virulence"/>
</dbReference>
<sequence>MATLTVNTTTNDSYDGGDLAAETADGTGLSFKEALGLAQDGDTITFDGSLSGSSIVEATSYFITTDITIDGDLDNDGTPDITLDANNYTTTSAGVYFIDITNATVTLDGLTFTGTGDSTSIYDSGTTILWAENSTVSIVNSVITDTVSTRIGTGLYFTNSNTTIESTRFENTIAPGFTVQVTGGTFTMTDSSMSGNSHNALALVAGATATISNSVFAHNGRVGVHLYDSSATISNSIFTGNDSEIFLRDGGIVTISNSIITGAGLEAYRLSTTHSVTFSGANVQSQAPSLDPNLIYSGAEPTVEADLSNIFAGVTGTGGTLSLVTTASGAQIYSALVNPTGVAQGLGPQFAPVIAGDTSGSITENIASTTGTLTISDNNGAADESFNNDTITGSYGELTIAANGDWTYALDNADNTVDALSGSDTLQDTITVHSADGTAQDITVTINGANDAPAFSGVPADLTVTEDTAGDLDLSAVSFSDAEGDSLTVTLSVDAGSFSVPADGAGVGVTETLVNGQTITLAGTAADIATYLDTISNIQYTGAPDAEGDNAAMLTITPNDGVLDGTAATSNINITGINDAPTATDNSITMNEDTAHLFAAGDFNFSDVDTGAALASVRIDTLTVSSGTLQLSGVDINPGDVVAIADISAGNLVYTPATNAYGADLLTFTFSVNDGTTFAAAPSAIDIDVTNVEEVRIIDDPMSIRGGSGDETLTGGNSGDTLRGGDGDDSVSGNEGDDVIWAGRGDSGNDRLAGGAGADTIGGGGGNDFIEGSDGSDLLYGGQGDDTIYATSHNNENGDLSTNIAWGGPGNDLLLGGLGNDTLGGGVGSDTVNGGAGDDVIWASAGDDMLSGGAGADTFIFVATSGDDVITDFDLGEDTLNLTFAGTGFTSVASVQAAATAVNGGILIDLGDAGSVFLEGLDAADLTDMTILL</sequence>
<dbReference type="InterPro" id="IPR040853">
    <property type="entry name" value="RapA2_cadherin-like"/>
</dbReference>
<keyword evidence="8" id="KW-1185">Reference proteome</keyword>
<comment type="caution">
    <text evidence="7">The sequence shown here is derived from an EMBL/GenBank/DDBJ whole genome shotgun (WGS) entry which is preliminary data.</text>
</comment>
<dbReference type="PANTHER" id="PTHR38340">
    <property type="entry name" value="S-LAYER PROTEIN"/>
    <property type="match status" value="1"/>
</dbReference>
<gene>
    <name evidence="7" type="ORF">ACFO5Q_03565</name>
</gene>
<evidence type="ECO:0000313" key="7">
    <source>
        <dbReference type="EMBL" id="MFC4346915.1"/>
    </source>
</evidence>
<evidence type="ECO:0000256" key="1">
    <source>
        <dbReference type="ARBA" id="ARBA00002822"/>
    </source>
</evidence>
<dbReference type="Gene3D" id="2.60.40.10">
    <property type="entry name" value="Immunoglobulins"/>
    <property type="match status" value="1"/>
</dbReference>